<keyword evidence="2 5" id="KW-0547">Nucleotide-binding</keyword>
<accession>A0A7K0C772</accession>
<dbReference type="EC" id="2.7.11.1" evidence="8"/>
<keyword evidence="1 8" id="KW-0808">Transferase</keyword>
<keyword evidence="6" id="KW-0812">Transmembrane</keyword>
<dbReference type="AlphaFoldDB" id="A0A7K0C772"/>
<feature type="domain" description="Protein kinase" evidence="7">
    <location>
        <begin position="15"/>
        <end position="277"/>
    </location>
</feature>
<feature type="transmembrane region" description="Helical" evidence="6">
    <location>
        <begin position="339"/>
        <end position="360"/>
    </location>
</feature>
<dbReference type="PROSITE" id="PS00108">
    <property type="entry name" value="PROTEIN_KINASE_ST"/>
    <property type="match status" value="1"/>
</dbReference>
<dbReference type="CDD" id="cd14014">
    <property type="entry name" value="STKc_PknB_like"/>
    <property type="match status" value="1"/>
</dbReference>
<keyword evidence="9" id="KW-1185">Reference proteome</keyword>
<dbReference type="GO" id="GO:0005524">
    <property type="term" value="F:ATP binding"/>
    <property type="evidence" value="ECO:0007669"/>
    <property type="project" value="UniProtKB-UniRule"/>
</dbReference>
<sequence>MRTLGPADPAAAGPYRLHAELGRGGMGRVLLGSAPDGRLVAVKQVHARFAADAGFRARFRREVDASRRVSGAHTAAVMDADADAETPWLASVFVNGPSLGAAVEESGPLPEESVRRLAAGLATALMEIHRTGLIHRDLKPENVLLVEDGVRVIDFGIARVAEGPEATELTRTGWVVGSPAFMSPEQAEGRELSPASDVFSLGAVLAMAATGSSPFASTSMAGALYNVVHAEPDLSALTPGLRTVVGPCLAKDPAARPTPERILALLGAVAPADRPWPPAVHRMIAAQRADIDRLLGDTDRTLVPGPAPAVPAGAGTAMLTRAPVPTALLPPSRRRTGRIVALVAVCALAIAGIGAGVYALREETAAEPNKYLKAPICAEAAGRLPLPARAKELDYYDEVSSGASTSCAWGKIFSDPKKVRIAGLTDKVHAFVSWELKRDDPGDDHEAQQQREEFREEAAKQSRATDLGFGDEAYWSAPYKTYPDPEEHCSLYVRDGNLVVHVALGGERHPASTCKAEAKTIAHAAIAAMPH</sequence>
<dbReference type="Pfam" id="PF00069">
    <property type="entry name" value="Pkinase"/>
    <property type="match status" value="1"/>
</dbReference>
<keyword evidence="4 5" id="KW-0067">ATP-binding</keyword>
<reference evidence="8 9" key="1">
    <citation type="submission" date="2019-10" db="EMBL/GenBank/DDBJ databases">
        <title>Actinomadura rubteroloni sp. nov. and Actinomadura macrotermitis sp. nov., isolated from the gut of fungus growing-termite Macrotermes natalensis.</title>
        <authorList>
            <person name="Benndorf R."/>
            <person name="Martin K."/>
            <person name="Kuefner M."/>
            <person name="De Beer W."/>
            <person name="Kaster A.-K."/>
            <person name="Vollmers J."/>
            <person name="Poulsen M."/>
            <person name="Beemelmanns C."/>
        </authorList>
    </citation>
    <scope>NUCLEOTIDE SEQUENCE [LARGE SCALE GENOMIC DNA]</scope>
    <source>
        <strain evidence="8 9">RB68</strain>
    </source>
</reference>
<comment type="caution">
    <text evidence="8">The sequence shown here is derived from an EMBL/GenBank/DDBJ whole genome shotgun (WGS) entry which is preliminary data.</text>
</comment>
<evidence type="ECO:0000256" key="1">
    <source>
        <dbReference type="ARBA" id="ARBA00022679"/>
    </source>
</evidence>
<protein>
    <submittedName>
        <fullName evidence="8">Serine/threonine-protein kinase PknD</fullName>
        <ecNumber evidence="8">2.7.11.1</ecNumber>
    </submittedName>
</protein>
<dbReference type="RefSeq" id="WP_153541115.1">
    <property type="nucleotide sequence ID" value="NZ_WEGH01000006.1"/>
</dbReference>
<evidence type="ECO:0000256" key="3">
    <source>
        <dbReference type="ARBA" id="ARBA00022777"/>
    </source>
</evidence>
<dbReference type="Gene3D" id="3.30.200.20">
    <property type="entry name" value="Phosphorylase Kinase, domain 1"/>
    <property type="match status" value="1"/>
</dbReference>
<evidence type="ECO:0000259" key="7">
    <source>
        <dbReference type="PROSITE" id="PS50011"/>
    </source>
</evidence>
<dbReference type="SUPFAM" id="SSF56112">
    <property type="entry name" value="Protein kinase-like (PK-like)"/>
    <property type="match status" value="1"/>
</dbReference>
<evidence type="ECO:0000256" key="5">
    <source>
        <dbReference type="PROSITE-ProRule" id="PRU10141"/>
    </source>
</evidence>
<gene>
    <name evidence="8" type="primary">pknD_57</name>
    <name evidence="8" type="ORF">ACRB68_74040</name>
</gene>
<name>A0A7K0C772_9ACTN</name>
<keyword evidence="3 8" id="KW-0418">Kinase</keyword>
<dbReference type="Proteomes" id="UP000487268">
    <property type="component" value="Unassembled WGS sequence"/>
</dbReference>
<dbReference type="SMART" id="SM00220">
    <property type="entry name" value="S_TKc"/>
    <property type="match status" value="1"/>
</dbReference>
<feature type="binding site" evidence="5">
    <location>
        <position position="43"/>
    </location>
    <ligand>
        <name>ATP</name>
        <dbReference type="ChEBI" id="CHEBI:30616"/>
    </ligand>
</feature>
<dbReference type="PANTHER" id="PTHR43289:SF34">
    <property type="entry name" value="SERINE_THREONINE-PROTEIN KINASE YBDM-RELATED"/>
    <property type="match status" value="1"/>
</dbReference>
<dbReference type="GO" id="GO:0004674">
    <property type="term" value="F:protein serine/threonine kinase activity"/>
    <property type="evidence" value="ECO:0007669"/>
    <property type="project" value="UniProtKB-EC"/>
</dbReference>
<proteinExistence type="predicted"/>
<dbReference type="OrthoDB" id="9762169at2"/>
<evidence type="ECO:0000313" key="9">
    <source>
        <dbReference type="Proteomes" id="UP000487268"/>
    </source>
</evidence>
<evidence type="ECO:0000256" key="4">
    <source>
        <dbReference type="ARBA" id="ARBA00022840"/>
    </source>
</evidence>
<organism evidence="8 9">
    <name type="scientific">Actinomadura macrotermitis</name>
    <dbReference type="NCBI Taxonomy" id="2585200"/>
    <lineage>
        <taxon>Bacteria</taxon>
        <taxon>Bacillati</taxon>
        <taxon>Actinomycetota</taxon>
        <taxon>Actinomycetes</taxon>
        <taxon>Streptosporangiales</taxon>
        <taxon>Thermomonosporaceae</taxon>
        <taxon>Actinomadura</taxon>
    </lineage>
</organism>
<dbReference type="InterPro" id="IPR000719">
    <property type="entry name" value="Prot_kinase_dom"/>
</dbReference>
<dbReference type="PANTHER" id="PTHR43289">
    <property type="entry name" value="MITOGEN-ACTIVATED PROTEIN KINASE KINASE KINASE 20-RELATED"/>
    <property type="match status" value="1"/>
</dbReference>
<keyword evidence="6" id="KW-1133">Transmembrane helix</keyword>
<dbReference type="PROSITE" id="PS00107">
    <property type="entry name" value="PROTEIN_KINASE_ATP"/>
    <property type="match status" value="1"/>
</dbReference>
<dbReference type="InterPro" id="IPR011009">
    <property type="entry name" value="Kinase-like_dom_sf"/>
</dbReference>
<dbReference type="InterPro" id="IPR017441">
    <property type="entry name" value="Protein_kinase_ATP_BS"/>
</dbReference>
<dbReference type="Gene3D" id="1.10.510.10">
    <property type="entry name" value="Transferase(Phosphotransferase) domain 1"/>
    <property type="match status" value="1"/>
</dbReference>
<dbReference type="PROSITE" id="PS50011">
    <property type="entry name" value="PROTEIN_KINASE_DOM"/>
    <property type="match status" value="1"/>
</dbReference>
<keyword evidence="6" id="KW-0472">Membrane</keyword>
<dbReference type="EMBL" id="WEGH01000006">
    <property type="protein sequence ID" value="MQY09285.1"/>
    <property type="molecule type" value="Genomic_DNA"/>
</dbReference>
<evidence type="ECO:0000256" key="6">
    <source>
        <dbReference type="SAM" id="Phobius"/>
    </source>
</evidence>
<evidence type="ECO:0000256" key="2">
    <source>
        <dbReference type="ARBA" id="ARBA00022741"/>
    </source>
</evidence>
<evidence type="ECO:0000313" key="8">
    <source>
        <dbReference type="EMBL" id="MQY09285.1"/>
    </source>
</evidence>
<dbReference type="InterPro" id="IPR008271">
    <property type="entry name" value="Ser/Thr_kinase_AS"/>
</dbReference>